<proteinExistence type="predicted"/>
<feature type="compositionally biased region" description="Basic residues" evidence="1">
    <location>
        <begin position="1"/>
        <end position="24"/>
    </location>
</feature>
<evidence type="ECO:0000313" key="3">
    <source>
        <dbReference type="Proteomes" id="UP001165085"/>
    </source>
</evidence>
<feature type="compositionally biased region" description="Basic residues" evidence="1">
    <location>
        <begin position="50"/>
        <end position="60"/>
    </location>
</feature>
<dbReference type="EMBL" id="BRXY01000195">
    <property type="protein sequence ID" value="GMH76259.1"/>
    <property type="molecule type" value="Genomic_DNA"/>
</dbReference>
<reference evidence="3" key="1">
    <citation type="journal article" date="2023" name="Commun. Biol.">
        <title>Genome analysis of Parmales, the sister group of diatoms, reveals the evolutionary specialization of diatoms from phago-mixotrophs to photoautotrophs.</title>
        <authorList>
            <person name="Ban H."/>
            <person name="Sato S."/>
            <person name="Yoshikawa S."/>
            <person name="Yamada K."/>
            <person name="Nakamura Y."/>
            <person name="Ichinomiya M."/>
            <person name="Sato N."/>
            <person name="Blanc-Mathieu R."/>
            <person name="Endo H."/>
            <person name="Kuwata A."/>
            <person name="Ogata H."/>
        </authorList>
    </citation>
    <scope>NUCLEOTIDE SEQUENCE [LARGE SCALE GENOMIC DNA]</scope>
    <source>
        <strain evidence="3">NIES 3701</strain>
    </source>
</reference>
<organism evidence="2 3">
    <name type="scientific">Triparma strigata</name>
    <dbReference type="NCBI Taxonomy" id="1606541"/>
    <lineage>
        <taxon>Eukaryota</taxon>
        <taxon>Sar</taxon>
        <taxon>Stramenopiles</taxon>
        <taxon>Ochrophyta</taxon>
        <taxon>Bolidophyceae</taxon>
        <taxon>Parmales</taxon>
        <taxon>Triparmaceae</taxon>
        <taxon>Triparma</taxon>
    </lineage>
</organism>
<evidence type="ECO:0000256" key="1">
    <source>
        <dbReference type="SAM" id="MobiDB-lite"/>
    </source>
</evidence>
<accession>A0A9W7AR87</accession>
<sequence>MGKKNTKSSRRANQKSKSSAKIKLKPTTTSPNPVTDFEKERRNLVERNLNKKSNKAPKKLSKLEKEERRVELSNALHASQILGVDRRSLTSVLSAATSSLGAPVILQAQHNYSKDDDEERENPFAAFLDSSSDEDESDESDEGSEKRKQQREREKKIQSNVFNWKAPTLGVVNIDDDI</sequence>
<feature type="region of interest" description="Disordered" evidence="1">
    <location>
        <begin position="110"/>
        <end position="159"/>
    </location>
</feature>
<name>A0A9W7AR87_9STRA</name>
<feature type="compositionally biased region" description="Basic and acidic residues" evidence="1">
    <location>
        <begin position="143"/>
        <end position="157"/>
    </location>
</feature>
<feature type="compositionally biased region" description="Acidic residues" evidence="1">
    <location>
        <begin position="131"/>
        <end position="142"/>
    </location>
</feature>
<gene>
    <name evidence="2" type="ORF">TrST_g9502</name>
</gene>
<dbReference type="Proteomes" id="UP001165085">
    <property type="component" value="Unassembled WGS sequence"/>
</dbReference>
<feature type="compositionally biased region" description="Basic and acidic residues" evidence="1">
    <location>
        <begin position="36"/>
        <end position="49"/>
    </location>
</feature>
<dbReference type="AlphaFoldDB" id="A0A9W7AR87"/>
<comment type="caution">
    <text evidence="2">The sequence shown here is derived from an EMBL/GenBank/DDBJ whole genome shotgun (WGS) entry which is preliminary data.</text>
</comment>
<dbReference type="OrthoDB" id="10579818at2759"/>
<evidence type="ECO:0000313" key="2">
    <source>
        <dbReference type="EMBL" id="GMH76259.1"/>
    </source>
</evidence>
<feature type="region of interest" description="Disordered" evidence="1">
    <location>
        <begin position="1"/>
        <end position="66"/>
    </location>
</feature>
<keyword evidence="3" id="KW-1185">Reference proteome</keyword>
<protein>
    <submittedName>
        <fullName evidence="2">Uncharacterized protein</fullName>
    </submittedName>
</protein>